<accession>A0A9D4H471</accession>
<evidence type="ECO:0000313" key="3">
    <source>
        <dbReference type="Proteomes" id="UP000828390"/>
    </source>
</evidence>
<dbReference type="AlphaFoldDB" id="A0A9D4H471"/>
<evidence type="ECO:0000256" key="1">
    <source>
        <dbReference type="SAM" id="MobiDB-lite"/>
    </source>
</evidence>
<feature type="region of interest" description="Disordered" evidence="1">
    <location>
        <begin position="70"/>
        <end position="108"/>
    </location>
</feature>
<reference evidence="2" key="2">
    <citation type="submission" date="2020-11" db="EMBL/GenBank/DDBJ databases">
        <authorList>
            <person name="McCartney M.A."/>
            <person name="Auch B."/>
            <person name="Kono T."/>
            <person name="Mallez S."/>
            <person name="Becker A."/>
            <person name="Gohl D.M."/>
            <person name="Silverstein K.A.T."/>
            <person name="Koren S."/>
            <person name="Bechman K.B."/>
            <person name="Herman A."/>
            <person name="Abrahante J.E."/>
            <person name="Garbe J."/>
        </authorList>
    </citation>
    <scope>NUCLEOTIDE SEQUENCE</scope>
    <source>
        <strain evidence="2">Duluth1</strain>
        <tissue evidence="2">Whole animal</tissue>
    </source>
</reference>
<comment type="caution">
    <text evidence="2">The sequence shown here is derived from an EMBL/GenBank/DDBJ whole genome shotgun (WGS) entry which is preliminary data.</text>
</comment>
<keyword evidence="3" id="KW-1185">Reference proteome</keyword>
<protein>
    <submittedName>
        <fullName evidence="2">Uncharacterized protein</fullName>
    </submittedName>
</protein>
<feature type="compositionally biased region" description="Basic residues" evidence="1">
    <location>
        <begin position="82"/>
        <end position="95"/>
    </location>
</feature>
<proteinExistence type="predicted"/>
<dbReference type="Proteomes" id="UP000828390">
    <property type="component" value="Unassembled WGS sequence"/>
</dbReference>
<gene>
    <name evidence="2" type="ORF">DPMN_130201</name>
</gene>
<evidence type="ECO:0000313" key="2">
    <source>
        <dbReference type="EMBL" id="KAH3828248.1"/>
    </source>
</evidence>
<reference evidence="2" key="1">
    <citation type="journal article" date="2019" name="bioRxiv">
        <title>The Genome of the Zebra Mussel, Dreissena polymorpha: A Resource for Invasive Species Research.</title>
        <authorList>
            <person name="McCartney M.A."/>
            <person name="Auch B."/>
            <person name="Kono T."/>
            <person name="Mallez S."/>
            <person name="Zhang Y."/>
            <person name="Obille A."/>
            <person name="Becker A."/>
            <person name="Abrahante J.E."/>
            <person name="Garbe J."/>
            <person name="Badalamenti J.P."/>
            <person name="Herman A."/>
            <person name="Mangelson H."/>
            <person name="Liachko I."/>
            <person name="Sullivan S."/>
            <person name="Sone E.D."/>
            <person name="Koren S."/>
            <person name="Silverstein K.A.T."/>
            <person name="Beckman K.B."/>
            <person name="Gohl D.M."/>
        </authorList>
    </citation>
    <scope>NUCLEOTIDE SEQUENCE</scope>
    <source>
        <strain evidence="2">Duluth1</strain>
        <tissue evidence="2">Whole animal</tissue>
    </source>
</reference>
<sequence>MLAHDEVGCCKTVVIPHLPQNDLANLLAQKDFQQRPSPAMQHGRHGNAHSQEKMEMDDHVLRMDNDSIPKVALQWNPEGKRQCKKASARRPKQSWRRTVIGGDKRPQPLLCDPEKACKRPITMRTFVAALHDIRRERQ</sequence>
<name>A0A9D4H471_DREPO</name>
<dbReference type="EMBL" id="JAIWYP010000005">
    <property type="protein sequence ID" value="KAH3828248.1"/>
    <property type="molecule type" value="Genomic_DNA"/>
</dbReference>
<organism evidence="2 3">
    <name type="scientific">Dreissena polymorpha</name>
    <name type="common">Zebra mussel</name>
    <name type="synonym">Mytilus polymorpha</name>
    <dbReference type="NCBI Taxonomy" id="45954"/>
    <lineage>
        <taxon>Eukaryota</taxon>
        <taxon>Metazoa</taxon>
        <taxon>Spiralia</taxon>
        <taxon>Lophotrochozoa</taxon>
        <taxon>Mollusca</taxon>
        <taxon>Bivalvia</taxon>
        <taxon>Autobranchia</taxon>
        <taxon>Heteroconchia</taxon>
        <taxon>Euheterodonta</taxon>
        <taxon>Imparidentia</taxon>
        <taxon>Neoheterodontei</taxon>
        <taxon>Myida</taxon>
        <taxon>Dreissenoidea</taxon>
        <taxon>Dreissenidae</taxon>
        <taxon>Dreissena</taxon>
    </lineage>
</organism>